<keyword evidence="8" id="KW-1185">Reference proteome</keyword>
<comment type="caution">
    <text evidence="7">The sequence shown here is derived from an EMBL/GenBank/DDBJ whole genome shotgun (WGS) entry which is preliminary data.</text>
</comment>
<dbReference type="PANTHER" id="PTHR24421">
    <property type="entry name" value="NITRATE/NITRITE SENSOR PROTEIN NARX-RELATED"/>
    <property type="match status" value="1"/>
</dbReference>
<evidence type="ECO:0000256" key="4">
    <source>
        <dbReference type="SAM" id="MobiDB-lite"/>
    </source>
</evidence>
<keyword evidence="5" id="KW-1133">Transmembrane helix</keyword>
<dbReference type="Gene3D" id="3.30.565.10">
    <property type="entry name" value="Histidine kinase-like ATPase, C-terminal domain"/>
    <property type="match status" value="1"/>
</dbReference>
<organism evidence="7 8">
    <name type="scientific">Litorihabitans aurantiacus</name>
    <dbReference type="NCBI Taxonomy" id="1930061"/>
    <lineage>
        <taxon>Bacteria</taxon>
        <taxon>Bacillati</taxon>
        <taxon>Actinomycetota</taxon>
        <taxon>Actinomycetes</taxon>
        <taxon>Micrococcales</taxon>
        <taxon>Beutenbergiaceae</taxon>
        <taxon>Litorihabitans</taxon>
    </lineage>
</organism>
<keyword evidence="5" id="KW-0472">Membrane</keyword>
<dbReference type="Proteomes" id="UP001157161">
    <property type="component" value="Unassembled WGS sequence"/>
</dbReference>
<feature type="transmembrane region" description="Helical" evidence="5">
    <location>
        <begin position="12"/>
        <end position="32"/>
    </location>
</feature>
<protein>
    <submittedName>
        <fullName evidence="7">Histidine kinase</fullName>
    </submittedName>
</protein>
<dbReference type="InterPro" id="IPR011712">
    <property type="entry name" value="Sig_transdc_His_kin_sub3_dim/P"/>
</dbReference>
<evidence type="ECO:0000256" key="3">
    <source>
        <dbReference type="ARBA" id="ARBA00023012"/>
    </source>
</evidence>
<feature type="transmembrane region" description="Helical" evidence="5">
    <location>
        <begin position="110"/>
        <end position="133"/>
    </location>
</feature>
<evidence type="ECO:0000259" key="6">
    <source>
        <dbReference type="Pfam" id="PF07730"/>
    </source>
</evidence>
<keyword evidence="1" id="KW-0808">Transferase</keyword>
<evidence type="ECO:0000256" key="1">
    <source>
        <dbReference type="ARBA" id="ARBA00022679"/>
    </source>
</evidence>
<keyword evidence="2 7" id="KW-0418">Kinase</keyword>
<dbReference type="RefSeq" id="WP_284249577.1">
    <property type="nucleotide sequence ID" value="NZ_BSUM01000001.1"/>
</dbReference>
<evidence type="ECO:0000256" key="5">
    <source>
        <dbReference type="SAM" id="Phobius"/>
    </source>
</evidence>
<feature type="domain" description="Signal transduction histidine kinase subgroup 3 dimerisation and phosphoacceptor" evidence="6">
    <location>
        <begin position="210"/>
        <end position="276"/>
    </location>
</feature>
<feature type="transmembrane region" description="Helical" evidence="5">
    <location>
        <begin position="164"/>
        <end position="189"/>
    </location>
</feature>
<keyword evidence="3" id="KW-0902">Two-component regulatory system</keyword>
<dbReference type="Gene3D" id="1.20.5.1930">
    <property type="match status" value="1"/>
</dbReference>
<dbReference type="EMBL" id="BSUM01000001">
    <property type="protein sequence ID" value="GMA30826.1"/>
    <property type="molecule type" value="Genomic_DNA"/>
</dbReference>
<feature type="region of interest" description="Disordered" evidence="4">
    <location>
        <begin position="299"/>
        <end position="319"/>
    </location>
</feature>
<accession>A0AA37XCZ1</accession>
<name>A0AA37XCZ1_9MICO</name>
<feature type="transmembrane region" description="Helical" evidence="5">
    <location>
        <begin position="140"/>
        <end position="158"/>
    </location>
</feature>
<dbReference type="InterPro" id="IPR050482">
    <property type="entry name" value="Sensor_HK_TwoCompSys"/>
</dbReference>
<feature type="region of interest" description="Disordered" evidence="4">
    <location>
        <begin position="387"/>
        <end position="407"/>
    </location>
</feature>
<sequence>MVGRNVRWVEGYTKWSLILLAIGEPVLIASLLTEFAPLAPGAPELDGLGVALLLVLVVVHTAACIHAMGAALRRTDPHRGFRGLTPLAITTAAVVVAIVVVLPLDGPAEPILASIPRSTAIAVIGLATVGALSARWGMRVVGLMLLVVLAVITAAQVGSTHDGVLVLLPAYTFVLLAMGASFRITVWILEVVRELEVSRESHATVAVAEERLRISRDIHDVVGRALAVVAVKSELAATLARRGDARAEQEMVEVNQVAQESLQQVRALVSGYRATDLRTELAGARAVLDSTGIRVTVEGGGAAGDGGGGGSGEGAGPAAPAVQDALGAVVREAVTNVVRHSRATWCTLELAPPSTATGSGTDAGTDAGVSAAWRLTIRNDGASARVPAGAHGDVAPAAGEPRAVGRGNGLRGLAERLAPLHGTLTTTITDDVATLTATVPEGETP</sequence>
<feature type="transmembrane region" description="Helical" evidence="5">
    <location>
        <begin position="52"/>
        <end position="72"/>
    </location>
</feature>
<evidence type="ECO:0000313" key="7">
    <source>
        <dbReference type="EMBL" id="GMA30826.1"/>
    </source>
</evidence>
<feature type="compositionally biased region" description="Gly residues" evidence="4">
    <location>
        <begin position="299"/>
        <end position="315"/>
    </location>
</feature>
<reference evidence="7" key="1">
    <citation type="journal article" date="2014" name="Int. J. Syst. Evol. Microbiol.">
        <title>Complete genome sequence of Corynebacterium casei LMG S-19264T (=DSM 44701T), isolated from a smear-ripened cheese.</title>
        <authorList>
            <consortium name="US DOE Joint Genome Institute (JGI-PGF)"/>
            <person name="Walter F."/>
            <person name="Albersmeier A."/>
            <person name="Kalinowski J."/>
            <person name="Ruckert C."/>
        </authorList>
    </citation>
    <scope>NUCLEOTIDE SEQUENCE</scope>
    <source>
        <strain evidence="7">NBRC 112290</strain>
    </source>
</reference>
<gene>
    <name evidence="7" type="ORF">GCM10025875_08180</name>
</gene>
<dbReference type="GO" id="GO:0046983">
    <property type="term" value="F:protein dimerization activity"/>
    <property type="evidence" value="ECO:0007669"/>
    <property type="project" value="InterPro"/>
</dbReference>
<dbReference type="AlphaFoldDB" id="A0AA37XCZ1"/>
<dbReference type="Pfam" id="PF07730">
    <property type="entry name" value="HisKA_3"/>
    <property type="match status" value="1"/>
</dbReference>
<dbReference type="GO" id="GO:0000155">
    <property type="term" value="F:phosphorelay sensor kinase activity"/>
    <property type="evidence" value="ECO:0007669"/>
    <property type="project" value="InterPro"/>
</dbReference>
<reference evidence="7" key="2">
    <citation type="submission" date="2023-02" db="EMBL/GenBank/DDBJ databases">
        <authorList>
            <person name="Sun Q."/>
            <person name="Mori K."/>
        </authorList>
    </citation>
    <scope>NUCLEOTIDE SEQUENCE</scope>
    <source>
        <strain evidence="7">NBRC 112290</strain>
    </source>
</reference>
<dbReference type="GO" id="GO:0016020">
    <property type="term" value="C:membrane"/>
    <property type="evidence" value="ECO:0007669"/>
    <property type="project" value="InterPro"/>
</dbReference>
<dbReference type="InterPro" id="IPR036890">
    <property type="entry name" value="HATPase_C_sf"/>
</dbReference>
<evidence type="ECO:0000313" key="8">
    <source>
        <dbReference type="Proteomes" id="UP001157161"/>
    </source>
</evidence>
<keyword evidence="5" id="KW-0812">Transmembrane</keyword>
<feature type="transmembrane region" description="Helical" evidence="5">
    <location>
        <begin position="84"/>
        <end position="104"/>
    </location>
</feature>
<dbReference type="PANTHER" id="PTHR24421:SF63">
    <property type="entry name" value="SENSOR HISTIDINE KINASE DESK"/>
    <property type="match status" value="1"/>
</dbReference>
<evidence type="ECO:0000256" key="2">
    <source>
        <dbReference type="ARBA" id="ARBA00022777"/>
    </source>
</evidence>
<proteinExistence type="predicted"/>